<dbReference type="AlphaFoldDB" id="A0A562IV68"/>
<keyword evidence="3" id="KW-1185">Reference proteome</keyword>
<dbReference type="InterPro" id="IPR036629">
    <property type="entry name" value="YjbJ_sf"/>
</dbReference>
<evidence type="ECO:0008006" key="4">
    <source>
        <dbReference type="Google" id="ProtNLM"/>
    </source>
</evidence>
<sequence length="72" mass="7646">MSVWDKAKAKVDQAVGHAEELWGQSHGDAAAALDGEARRLEGEVEEEQAEHPEHSHPGQHPDDDGLAGAGAR</sequence>
<gene>
    <name evidence="2" type="ORF">JD78_03387</name>
</gene>
<dbReference type="OrthoDB" id="5195651at2"/>
<comment type="caution">
    <text evidence="2">The sequence shown here is derived from an EMBL/GenBank/DDBJ whole genome shotgun (WGS) entry which is preliminary data.</text>
</comment>
<reference evidence="2 3" key="1">
    <citation type="submission" date="2019-07" db="EMBL/GenBank/DDBJ databases">
        <title>R&amp;d 2014.</title>
        <authorList>
            <person name="Klenk H.-P."/>
        </authorList>
    </citation>
    <scope>NUCLEOTIDE SEQUENCE [LARGE SCALE GENOMIC DNA]</scope>
    <source>
        <strain evidence="2 3">DSM 45764</strain>
    </source>
</reference>
<feature type="compositionally biased region" description="Basic and acidic residues" evidence="1">
    <location>
        <begin position="49"/>
        <end position="63"/>
    </location>
</feature>
<protein>
    <recommendedName>
        <fullName evidence="4">CsbD-like protein</fullName>
    </recommendedName>
</protein>
<name>A0A562IV68_9ACTN</name>
<evidence type="ECO:0000313" key="2">
    <source>
        <dbReference type="EMBL" id="TWH74842.1"/>
    </source>
</evidence>
<dbReference type="RefSeq" id="WP_153359531.1">
    <property type="nucleotide sequence ID" value="NZ_JABGDC010000071.1"/>
</dbReference>
<evidence type="ECO:0000313" key="3">
    <source>
        <dbReference type="Proteomes" id="UP000321490"/>
    </source>
</evidence>
<feature type="region of interest" description="Disordered" evidence="1">
    <location>
        <begin position="39"/>
        <end position="72"/>
    </location>
</feature>
<proteinExistence type="predicted"/>
<dbReference type="SUPFAM" id="SSF69047">
    <property type="entry name" value="Hypothetical protein YjbJ"/>
    <property type="match status" value="1"/>
</dbReference>
<organism evidence="2 3">
    <name type="scientific">Modestobacter roseus</name>
    <dbReference type="NCBI Taxonomy" id="1181884"/>
    <lineage>
        <taxon>Bacteria</taxon>
        <taxon>Bacillati</taxon>
        <taxon>Actinomycetota</taxon>
        <taxon>Actinomycetes</taxon>
        <taxon>Geodermatophilales</taxon>
        <taxon>Geodermatophilaceae</taxon>
        <taxon>Modestobacter</taxon>
    </lineage>
</organism>
<evidence type="ECO:0000256" key="1">
    <source>
        <dbReference type="SAM" id="MobiDB-lite"/>
    </source>
</evidence>
<dbReference type="Proteomes" id="UP000321490">
    <property type="component" value="Unassembled WGS sequence"/>
</dbReference>
<dbReference type="EMBL" id="VLKF01000001">
    <property type="protein sequence ID" value="TWH74842.1"/>
    <property type="molecule type" value="Genomic_DNA"/>
</dbReference>
<accession>A0A562IV68</accession>